<proteinExistence type="predicted"/>
<dbReference type="AlphaFoldDB" id="A0A7C6AHM7"/>
<organism evidence="1">
    <name type="scientific">candidate division WOR-3 bacterium</name>
    <dbReference type="NCBI Taxonomy" id="2052148"/>
    <lineage>
        <taxon>Bacteria</taxon>
        <taxon>Bacteria division WOR-3</taxon>
    </lineage>
</organism>
<reference evidence="1" key="1">
    <citation type="journal article" date="2020" name="mSystems">
        <title>Genome- and Community-Level Interaction Insights into Carbon Utilization and Element Cycling Functions of Hydrothermarchaeota in Hydrothermal Sediment.</title>
        <authorList>
            <person name="Zhou Z."/>
            <person name="Liu Y."/>
            <person name="Xu W."/>
            <person name="Pan J."/>
            <person name="Luo Z.H."/>
            <person name="Li M."/>
        </authorList>
    </citation>
    <scope>NUCLEOTIDE SEQUENCE [LARGE SCALE GENOMIC DNA]</scope>
    <source>
        <strain evidence="1">SpSt-783</strain>
    </source>
</reference>
<protein>
    <submittedName>
        <fullName evidence="1">Uncharacterized protein</fullName>
    </submittedName>
</protein>
<dbReference type="EMBL" id="DTHJ01000160">
    <property type="protein sequence ID" value="HHS63475.1"/>
    <property type="molecule type" value="Genomic_DNA"/>
</dbReference>
<gene>
    <name evidence="1" type="ORF">ENV70_07705</name>
</gene>
<evidence type="ECO:0000313" key="1">
    <source>
        <dbReference type="EMBL" id="HHS63475.1"/>
    </source>
</evidence>
<name>A0A7C6AHM7_UNCW3</name>
<sequence>MNTILLSIFTASVFSIEGLGQDQGIFKSAFYGNLSIAQIEFSLNPEFNILNKGSDFRGLFWTNPFLLNLRIPVYRGLVFSFGSQERFNQSFDIYSEIENLKMYVQGRGGIEEMYFQLNQRLNFAEVFFRGSYLYGSAREVWNYTIGGYSISDTFSYRNNGRIFSAGLQLFIISCYYEGLGRLNMEKSQNDTTYDLPQVLGFGIEHRLREWDVALFYEHSFGDDANTVNRFKVAGGKNNIGFSYAYNPWYLNKINEHKIAFSYRLGLKNFAKISINPDMSLRIKGDLREFVFIPEFKLVLEEVFARRKK</sequence>
<comment type="caution">
    <text evidence="1">The sequence shown here is derived from an EMBL/GenBank/DDBJ whole genome shotgun (WGS) entry which is preliminary data.</text>
</comment>
<accession>A0A7C6AHM7</accession>